<evidence type="ECO:0000259" key="2">
    <source>
        <dbReference type="Pfam" id="PF16709"/>
    </source>
</evidence>
<keyword evidence="7" id="KW-1185">Reference proteome</keyword>
<evidence type="ECO:0000313" key="7">
    <source>
        <dbReference type="Proteomes" id="UP000195402"/>
    </source>
</evidence>
<accession>A0A200R7S1</accession>
<dbReference type="Pfam" id="PF17684">
    <property type="entry name" value="SCAB-PH"/>
    <property type="match status" value="1"/>
</dbReference>
<proteinExistence type="predicted"/>
<dbReference type="InterPro" id="IPR032012">
    <property type="entry name" value="SCAB-ABD"/>
</dbReference>
<dbReference type="Pfam" id="PF16712">
    <property type="entry name" value="SCAB_CC"/>
    <property type="match status" value="1"/>
</dbReference>
<sequence length="494" mass="54988">MTRVSRDFGDTMQKEAVPPVSADVSFFSDSFPDYKIGADNKILDPKEEREVPSMKDLIARETALLIEQQKRLSVRDLASKFEKGLAAAAKLSDEAKLREAVSLEKHVLLKKLRDALESLRGRVAGRNKDDVDEAISMVEALAVQLTQGEGELLQEKSEVKKLANFLKQASEDAKKLVGEERAFARAEIESARAAVQRVEEALQEQERISRTSGSQDQEELMKEVQGARRIKMLHQPSKVMDMEHELRALRVQLAEKSKYSLQLQKELAMSKRREENKSSLYEIDGAETLGSCLRIIPCTDNAPDLSRCSIQWYRVSSDGAKKEVISGATKLVYALEPFDVGQILLAEIVSNEQRVTLTTLGPIDPAPGLGNYVESLVRKPETEFNVVVTQLNGRDNPSHTIHVLHVGKMRMKLRKGRFSKAKESYSSSMQLCGVRGGGNAAAQALFWQPKKGNSFVLAFESERERNAAIMLARRFAFDCNVMLAGPGDRAHVGT</sequence>
<evidence type="ECO:0000256" key="1">
    <source>
        <dbReference type="SAM" id="Coils"/>
    </source>
</evidence>
<keyword evidence="1" id="KW-0175">Coiled coil</keyword>
<feature type="coiled-coil region" evidence="1">
    <location>
        <begin position="181"/>
        <end position="208"/>
    </location>
</feature>
<feature type="domain" description="Stomatal closure-related actin-binding protein PH" evidence="5">
    <location>
        <begin position="381"/>
        <end position="488"/>
    </location>
</feature>
<dbReference type="STRING" id="56857.A0A200R7S1"/>
<dbReference type="OMA" id="RIGANNQ"/>
<evidence type="ECO:0000259" key="5">
    <source>
        <dbReference type="Pfam" id="PF17684"/>
    </source>
</evidence>
<dbReference type="Pfam" id="PF16709">
    <property type="entry name" value="SCAB-Ig"/>
    <property type="match status" value="1"/>
</dbReference>
<dbReference type="InterPro" id="IPR039640">
    <property type="entry name" value="SCAB"/>
</dbReference>
<feature type="domain" description="Stomatal closure-related actin-binding protein actin-binding" evidence="3">
    <location>
        <begin position="54"/>
        <end position="96"/>
    </location>
</feature>
<evidence type="ECO:0000259" key="3">
    <source>
        <dbReference type="Pfam" id="PF16711"/>
    </source>
</evidence>
<evidence type="ECO:0000313" key="6">
    <source>
        <dbReference type="EMBL" id="OVA18784.1"/>
    </source>
</evidence>
<dbReference type="Gene3D" id="2.30.29.140">
    <property type="match status" value="1"/>
</dbReference>
<evidence type="ECO:0000259" key="4">
    <source>
        <dbReference type="Pfam" id="PF16712"/>
    </source>
</evidence>
<reference evidence="6 7" key="1">
    <citation type="journal article" date="2017" name="Mol. Plant">
        <title>The Genome of Medicinal Plant Macleaya cordata Provides New Insights into Benzylisoquinoline Alkaloids Metabolism.</title>
        <authorList>
            <person name="Liu X."/>
            <person name="Liu Y."/>
            <person name="Huang P."/>
            <person name="Ma Y."/>
            <person name="Qing Z."/>
            <person name="Tang Q."/>
            <person name="Cao H."/>
            <person name="Cheng P."/>
            <person name="Zheng Y."/>
            <person name="Yuan Z."/>
            <person name="Zhou Y."/>
            <person name="Liu J."/>
            <person name="Tang Z."/>
            <person name="Zhuo Y."/>
            <person name="Zhang Y."/>
            <person name="Yu L."/>
            <person name="Huang J."/>
            <person name="Yang P."/>
            <person name="Peng Q."/>
            <person name="Zhang J."/>
            <person name="Jiang W."/>
            <person name="Zhang Z."/>
            <person name="Lin K."/>
            <person name="Ro D.K."/>
            <person name="Chen X."/>
            <person name="Xiong X."/>
            <person name="Shang Y."/>
            <person name="Huang S."/>
            <person name="Zeng J."/>
        </authorList>
    </citation>
    <scope>NUCLEOTIDE SEQUENCE [LARGE SCALE GENOMIC DNA]</scope>
    <source>
        <strain evidence="7">cv. BLH2017</strain>
        <tissue evidence="6">Root</tissue>
    </source>
</reference>
<dbReference type="Proteomes" id="UP000195402">
    <property type="component" value="Unassembled WGS sequence"/>
</dbReference>
<dbReference type="PANTHER" id="PTHR31172">
    <property type="entry name" value="STOMATAL CLOSURE-RELATED ACTIN-BINDING PROTEIN 1"/>
    <property type="match status" value="1"/>
</dbReference>
<organism evidence="6 7">
    <name type="scientific">Macleaya cordata</name>
    <name type="common">Five-seeded plume-poppy</name>
    <name type="synonym">Bocconia cordata</name>
    <dbReference type="NCBI Taxonomy" id="56857"/>
    <lineage>
        <taxon>Eukaryota</taxon>
        <taxon>Viridiplantae</taxon>
        <taxon>Streptophyta</taxon>
        <taxon>Embryophyta</taxon>
        <taxon>Tracheophyta</taxon>
        <taxon>Spermatophyta</taxon>
        <taxon>Magnoliopsida</taxon>
        <taxon>Ranunculales</taxon>
        <taxon>Papaveraceae</taxon>
        <taxon>Papaveroideae</taxon>
        <taxon>Macleaya</taxon>
    </lineage>
</organism>
<feature type="domain" description="Stomatal closure-related actin-binding protein coiled-coil" evidence="4">
    <location>
        <begin position="101"/>
        <end position="267"/>
    </location>
</feature>
<dbReference type="EMBL" id="MVGT01000427">
    <property type="protein sequence ID" value="OVA18784.1"/>
    <property type="molecule type" value="Genomic_DNA"/>
</dbReference>
<dbReference type="AlphaFoldDB" id="A0A200R7S1"/>
<dbReference type="Gene3D" id="1.20.5.440">
    <property type="entry name" value="ATP synthase delta/epsilon subunit, C-terminal domain"/>
    <property type="match status" value="1"/>
</dbReference>
<dbReference type="CDD" id="cd13232">
    <property type="entry name" value="Ig-PH_SCAB1"/>
    <property type="match status" value="1"/>
</dbReference>
<dbReference type="Pfam" id="PF16711">
    <property type="entry name" value="SCAB-ABD"/>
    <property type="match status" value="1"/>
</dbReference>
<dbReference type="InterPro" id="IPR032009">
    <property type="entry name" value="SCAB_CC"/>
</dbReference>
<dbReference type="Gene3D" id="2.60.40.2700">
    <property type="match status" value="1"/>
</dbReference>
<dbReference type="GO" id="GO:0010119">
    <property type="term" value="P:regulation of stomatal movement"/>
    <property type="evidence" value="ECO:0007669"/>
    <property type="project" value="InterPro"/>
</dbReference>
<protein>
    <recommendedName>
        <fullName evidence="8">Stomatal closure-related actin-binding protein</fullName>
    </recommendedName>
</protein>
<dbReference type="FunCoup" id="A0A200R7S1">
    <property type="interactions" value="1476"/>
</dbReference>
<dbReference type="InParanoid" id="A0A200R7S1"/>
<gene>
    <name evidence="6" type="ORF">BVC80_1413g11</name>
</gene>
<dbReference type="GO" id="GO:0007015">
    <property type="term" value="P:actin filament organization"/>
    <property type="evidence" value="ECO:0007669"/>
    <property type="project" value="InterPro"/>
</dbReference>
<name>A0A200R7S1_MACCD</name>
<feature type="domain" description="Stomatal closure-related actin-binding protein Ig" evidence="2">
    <location>
        <begin position="281"/>
        <end position="378"/>
    </location>
</feature>
<dbReference type="InterPro" id="IPR041144">
    <property type="entry name" value="SCAB-PH"/>
</dbReference>
<dbReference type="OrthoDB" id="2014217at2759"/>
<dbReference type="GO" id="GO:0003779">
    <property type="term" value="F:actin binding"/>
    <property type="evidence" value="ECO:0007669"/>
    <property type="project" value="InterPro"/>
</dbReference>
<dbReference type="InterPro" id="IPR032015">
    <property type="entry name" value="SCAB-Ig"/>
</dbReference>
<comment type="caution">
    <text evidence="6">The sequence shown here is derived from an EMBL/GenBank/DDBJ whole genome shotgun (WGS) entry which is preliminary data.</text>
</comment>
<dbReference type="PANTHER" id="PTHR31172:SF3">
    <property type="entry name" value="STOMATAL CLOSURE-RELATED ACTIN-BINDING PROTEIN 1"/>
    <property type="match status" value="1"/>
</dbReference>
<evidence type="ECO:0008006" key="8">
    <source>
        <dbReference type="Google" id="ProtNLM"/>
    </source>
</evidence>